<comment type="subcellular location">
    <subcellularLocation>
        <location evidence="1">Membrane</location>
        <topology evidence="1">Multi-pass membrane protein</topology>
    </subcellularLocation>
</comment>
<organism evidence="10 11">
    <name type="scientific">Tropilaelaps mercedesae</name>
    <dbReference type="NCBI Taxonomy" id="418985"/>
    <lineage>
        <taxon>Eukaryota</taxon>
        <taxon>Metazoa</taxon>
        <taxon>Ecdysozoa</taxon>
        <taxon>Arthropoda</taxon>
        <taxon>Chelicerata</taxon>
        <taxon>Arachnida</taxon>
        <taxon>Acari</taxon>
        <taxon>Parasitiformes</taxon>
        <taxon>Mesostigmata</taxon>
        <taxon>Gamasina</taxon>
        <taxon>Dermanyssoidea</taxon>
        <taxon>Laelapidae</taxon>
        <taxon>Tropilaelaps</taxon>
    </lineage>
</organism>
<dbReference type="GO" id="GO:0005886">
    <property type="term" value="C:plasma membrane"/>
    <property type="evidence" value="ECO:0007669"/>
    <property type="project" value="TreeGrafter"/>
</dbReference>
<dbReference type="InterPro" id="IPR013099">
    <property type="entry name" value="K_chnl_dom"/>
</dbReference>
<feature type="transmembrane region" description="Helical" evidence="8">
    <location>
        <begin position="123"/>
        <end position="141"/>
    </location>
</feature>
<feature type="transmembrane region" description="Helical" evidence="8">
    <location>
        <begin position="6"/>
        <end position="27"/>
    </location>
</feature>
<dbReference type="GO" id="GO:0015271">
    <property type="term" value="F:outward rectifier potassium channel activity"/>
    <property type="evidence" value="ECO:0007669"/>
    <property type="project" value="TreeGrafter"/>
</dbReference>
<dbReference type="Gene3D" id="1.10.287.70">
    <property type="match status" value="1"/>
</dbReference>
<evidence type="ECO:0000313" key="10">
    <source>
        <dbReference type="EMBL" id="OQR76429.1"/>
    </source>
</evidence>
<dbReference type="AlphaFoldDB" id="A0A1V9XSG9"/>
<evidence type="ECO:0000256" key="5">
    <source>
        <dbReference type="ARBA" id="ARBA00023065"/>
    </source>
</evidence>
<dbReference type="SUPFAM" id="SSF81324">
    <property type="entry name" value="Voltage-gated potassium channels"/>
    <property type="match status" value="1"/>
</dbReference>
<dbReference type="EMBL" id="MNPL01004835">
    <property type="protein sequence ID" value="OQR76429.1"/>
    <property type="molecule type" value="Genomic_DNA"/>
</dbReference>
<evidence type="ECO:0000256" key="7">
    <source>
        <dbReference type="ARBA" id="ARBA00023303"/>
    </source>
</evidence>
<keyword evidence="6 8" id="KW-0472">Membrane</keyword>
<sequence>MSKKEVLALLVVFILFVVFGGAVFMAVEGPHEVERRHELTELRQKFFDKLNKLQHPNFTREEMVSMIQNLTNARMRNLIDMTGKETNVNWNFYNSFFFAITVVTTIGYGHVSPSTVPGRLFCVAYAMLGVPLTGILLAAIGDHFSKHLVKRINAARK</sequence>
<keyword evidence="2" id="KW-0813">Transport</keyword>
<dbReference type="OrthoDB" id="297496at2759"/>
<dbReference type="GO" id="GO:0030322">
    <property type="term" value="P:stabilization of membrane potential"/>
    <property type="evidence" value="ECO:0007669"/>
    <property type="project" value="TreeGrafter"/>
</dbReference>
<keyword evidence="3 8" id="KW-0812">Transmembrane</keyword>
<dbReference type="Pfam" id="PF07885">
    <property type="entry name" value="Ion_trans_2"/>
    <property type="match status" value="1"/>
</dbReference>
<keyword evidence="11" id="KW-1185">Reference proteome</keyword>
<feature type="non-terminal residue" evidence="10">
    <location>
        <position position="157"/>
    </location>
</feature>
<name>A0A1V9XSG9_9ACAR</name>
<protein>
    <submittedName>
        <fullName evidence="10">Open rectifier potassium channel protein 1-like</fullName>
    </submittedName>
</protein>
<dbReference type="PANTHER" id="PTHR11003">
    <property type="entry name" value="POTASSIUM CHANNEL, SUBFAMILY K"/>
    <property type="match status" value="1"/>
</dbReference>
<accession>A0A1V9XSG9</accession>
<evidence type="ECO:0000256" key="3">
    <source>
        <dbReference type="ARBA" id="ARBA00022692"/>
    </source>
</evidence>
<dbReference type="InParanoid" id="A0A1V9XSG9"/>
<evidence type="ECO:0000259" key="9">
    <source>
        <dbReference type="Pfam" id="PF07885"/>
    </source>
</evidence>
<dbReference type="PANTHER" id="PTHR11003:SF334">
    <property type="entry name" value="FI03418P"/>
    <property type="match status" value="1"/>
</dbReference>
<dbReference type="GO" id="GO:0022841">
    <property type="term" value="F:potassium ion leak channel activity"/>
    <property type="evidence" value="ECO:0007669"/>
    <property type="project" value="TreeGrafter"/>
</dbReference>
<evidence type="ECO:0000256" key="2">
    <source>
        <dbReference type="ARBA" id="ARBA00022448"/>
    </source>
</evidence>
<feature type="domain" description="Potassium channel" evidence="9">
    <location>
        <begin position="85"/>
        <end position="144"/>
    </location>
</feature>
<evidence type="ECO:0000313" key="11">
    <source>
        <dbReference type="Proteomes" id="UP000192247"/>
    </source>
</evidence>
<evidence type="ECO:0000256" key="6">
    <source>
        <dbReference type="ARBA" id="ARBA00023136"/>
    </source>
</evidence>
<dbReference type="InterPro" id="IPR003280">
    <property type="entry name" value="2pore_dom_K_chnl"/>
</dbReference>
<proteinExistence type="predicted"/>
<evidence type="ECO:0000256" key="4">
    <source>
        <dbReference type="ARBA" id="ARBA00022989"/>
    </source>
</evidence>
<keyword evidence="4 8" id="KW-1133">Transmembrane helix</keyword>
<gene>
    <name evidence="10" type="ORF">BIW11_00592</name>
</gene>
<dbReference type="Proteomes" id="UP000192247">
    <property type="component" value="Unassembled WGS sequence"/>
</dbReference>
<comment type="caution">
    <text evidence="10">The sequence shown here is derived from an EMBL/GenBank/DDBJ whole genome shotgun (WGS) entry which is preliminary data.</text>
</comment>
<keyword evidence="7 10" id="KW-0407">Ion channel</keyword>
<evidence type="ECO:0000256" key="1">
    <source>
        <dbReference type="ARBA" id="ARBA00004141"/>
    </source>
</evidence>
<reference evidence="10 11" key="1">
    <citation type="journal article" date="2017" name="Gigascience">
        <title>Draft genome of the honey bee ectoparasitic mite, Tropilaelaps mercedesae, is shaped by the parasitic life history.</title>
        <authorList>
            <person name="Dong X."/>
            <person name="Armstrong S.D."/>
            <person name="Xia D."/>
            <person name="Makepeace B.L."/>
            <person name="Darby A.C."/>
            <person name="Kadowaki T."/>
        </authorList>
    </citation>
    <scope>NUCLEOTIDE SEQUENCE [LARGE SCALE GENOMIC DNA]</scope>
    <source>
        <strain evidence="10">Wuxi-XJTLU</strain>
    </source>
</reference>
<keyword evidence="5" id="KW-0406">Ion transport</keyword>
<feature type="transmembrane region" description="Helical" evidence="8">
    <location>
        <begin position="91"/>
        <end position="111"/>
    </location>
</feature>
<dbReference type="STRING" id="418985.A0A1V9XSG9"/>
<evidence type="ECO:0000256" key="8">
    <source>
        <dbReference type="SAM" id="Phobius"/>
    </source>
</evidence>